<dbReference type="GO" id="GO:0010628">
    <property type="term" value="P:positive regulation of gene expression"/>
    <property type="evidence" value="ECO:0007669"/>
    <property type="project" value="TreeGrafter"/>
</dbReference>
<dbReference type="EMBL" id="JAFDVH010000004">
    <property type="protein sequence ID" value="KAG7480815.1"/>
    <property type="molecule type" value="Genomic_DNA"/>
</dbReference>
<dbReference type="InterPro" id="IPR008996">
    <property type="entry name" value="IL1/FGF"/>
</dbReference>
<evidence type="ECO:0000256" key="4">
    <source>
        <dbReference type="ARBA" id="ARBA00010448"/>
    </source>
</evidence>
<dbReference type="Proteomes" id="UP001046870">
    <property type="component" value="Chromosome 4"/>
</dbReference>
<dbReference type="GO" id="GO:0005764">
    <property type="term" value="C:lysosome"/>
    <property type="evidence" value="ECO:0007669"/>
    <property type="project" value="UniProtKB-SubCell"/>
</dbReference>
<dbReference type="GO" id="GO:0001660">
    <property type="term" value="P:fever generation"/>
    <property type="evidence" value="ECO:0007669"/>
    <property type="project" value="UniProtKB-KW"/>
</dbReference>
<comment type="caution">
    <text evidence="13">The sequence shown here is derived from an EMBL/GenBank/DDBJ whole genome shotgun (WGS) entry which is preliminary data.</text>
</comment>
<dbReference type="OrthoDB" id="9449069at2759"/>
<dbReference type="PRINTS" id="PR01359">
    <property type="entry name" value="INTRLEUKIN1B"/>
</dbReference>
<keyword evidence="10" id="KW-0458">Lysosome</keyword>
<proteinExistence type="inferred from homology"/>
<dbReference type="GO" id="GO:0005615">
    <property type="term" value="C:extracellular space"/>
    <property type="evidence" value="ECO:0007669"/>
    <property type="project" value="UniProtKB-KW"/>
</dbReference>
<dbReference type="PANTHER" id="PTHR10078">
    <property type="entry name" value="INTERLEUKIN-1 FAMILY MEMBER"/>
    <property type="match status" value="1"/>
</dbReference>
<evidence type="ECO:0000313" key="14">
    <source>
        <dbReference type="Proteomes" id="UP001046870"/>
    </source>
</evidence>
<dbReference type="SMART" id="SM00125">
    <property type="entry name" value="IL1"/>
    <property type="match status" value="1"/>
</dbReference>
<dbReference type="GO" id="GO:0005149">
    <property type="term" value="F:interleukin-1 receptor binding"/>
    <property type="evidence" value="ECO:0007669"/>
    <property type="project" value="UniProtKB-UniRule"/>
</dbReference>
<evidence type="ECO:0000256" key="6">
    <source>
        <dbReference type="ARBA" id="ARBA00022514"/>
    </source>
</evidence>
<dbReference type="Pfam" id="PF00340">
    <property type="entry name" value="IL1"/>
    <property type="match status" value="1"/>
</dbReference>
<dbReference type="CDD" id="cd23296">
    <property type="entry name" value="beta-trefoil_IL1B"/>
    <property type="match status" value="1"/>
</dbReference>
<keyword evidence="11" id="KW-0497">Mitogen</keyword>
<dbReference type="GO" id="GO:0005829">
    <property type="term" value="C:cytosol"/>
    <property type="evidence" value="ECO:0007669"/>
    <property type="project" value="UniProtKB-SubCell"/>
</dbReference>
<dbReference type="GO" id="GO:0005125">
    <property type="term" value="F:cytokine activity"/>
    <property type="evidence" value="ECO:0007669"/>
    <property type="project" value="UniProtKB-UniRule"/>
</dbReference>
<organism evidence="13 14">
    <name type="scientific">Megalops atlanticus</name>
    <name type="common">Tarpon</name>
    <name type="synonym">Clupea gigantea</name>
    <dbReference type="NCBI Taxonomy" id="7932"/>
    <lineage>
        <taxon>Eukaryota</taxon>
        <taxon>Metazoa</taxon>
        <taxon>Chordata</taxon>
        <taxon>Craniata</taxon>
        <taxon>Vertebrata</taxon>
        <taxon>Euteleostomi</taxon>
        <taxon>Actinopterygii</taxon>
        <taxon>Neopterygii</taxon>
        <taxon>Teleostei</taxon>
        <taxon>Elopiformes</taxon>
        <taxon>Megalopidae</taxon>
        <taxon>Megalops</taxon>
    </lineage>
</organism>
<dbReference type="GO" id="GO:0042119">
    <property type="term" value="P:neutrophil activation"/>
    <property type="evidence" value="ECO:0007669"/>
    <property type="project" value="TreeGrafter"/>
</dbReference>
<dbReference type="SUPFAM" id="SSF50353">
    <property type="entry name" value="Cytokine"/>
    <property type="match status" value="1"/>
</dbReference>
<dbReference type="InterPro" id="IPR000975">
    <property type="entry name" value="IL-1_fam"/>
</dbReference>
<keyword evidence="14" id="KW-1185">Reference proteome</keyword>
<gene>
    <name evidence="13" type="ORF">MATL_G00060210</name>
</gene>
<evidence type="ECO:0000256" key="7">
    <source>
        <dbReference type="ARBA" id="ARBA00022525"/>
    </source>
</evidence>
<evidence type="ECO:0000256" key="10">
    <source>
        <dbReference type="ARBA" id="ARBA00023228"/>
    </source>
</evidence>
<dbReference type="Gene3D" id="2.80.10.50">
    <property type="match status" value="1"/>
</dbReference>
<reference evidence="13" key="1">
    <citation type="submission" date="2021-01" db="EMBL/GenBank/DDBJ databases">
        <authorList>
            <person name="Zahm M."/>
            <person name="Roques C."/>
            <person name="Cabau C."/>
            <person name="Klopp C."/>
            <person name="Donnadieu C."/>
            <person name="Jouanno E."/>
            <person name="Lampietro C."/>
            <person name="Louis A."/>
            <person name="Herpin A."/>
            <person name="Echchiki A."/>
            <person name="Berthelot C."/>
            <person name="Parey E."/>
            <person name="Roest-Crollius H."/>
            <person name="Braasch I."/>
            <person name="Postlethwait J."/>
            <person name="Bobe J."/>
            <person name="Montfort J."/>
            <person name="Bouchez O."/>
            <person name="Begum T."/>
            <person name="Mejri S."/>
            <person name="Adams A."/>
            <person name="Chen W.-J."/>
            <person name="Guiguen Y."/>
        </authorList>
    </citation>
    <scope>NUCLEOTIDE SEQUENCE</scope>
    <source>
        <strain evidence="13">YG-15Mar2019-1</strain>
        <tissue evidence="13">Brain</tissue>
    </source>
</reference>
<protein>
    <recommendedName>
        <fullName evidence="12">Interleukin-1</fullName>
    </recommendedName>
</protein>
<accession>A0A9D3Q834</accession>
<keyword evidence="6" id="KW-0202">Cytokine</keyword>
<keyword evidence="5" id="KW-0963">Cytoplasm</keyword>
<dbReference type="PRINTS" id="PR00264">
    <property type="entry name" value="INTERLEUKIN1"/>
</dbReference>
<dbReference type="GO" id="GO:0019221">
    <property type="term" value="P:cytokine-mediated signaling pathway"/>
    <property type="evidence" value="ECO:0007669"/>
    <property type="project" value="TreeGrafter"/>
</dbReference>
<evidence type="ECO:0000313" key="13">
    <source>
        <dbReference type="EMBL" id="KAG7480815.1"/>
    </source>
</evidence>
<comment type="similarity">
    <text evidence="4 12">Belongs to the IL-1 family.</text>
</comment>
<evidence type="ECO:0000256" key="12">
    <source>
        <dbReference type="RuleBase" id="RU003753"/>
    </source>
</evidence>
<dbReference type="GO" id="GO:0051781">
    <property type="term" value="P:positive regulation of cell division"/>
    <property type="evidence" value="ECO:0007669"/>
    <property type="project" value="UniProtKB-KW"/>
</dbReference>
<sequence length="258" mass="28970">MEFEGNYFALEKKGTENKMDLCCDPNGELQSEVAQHPQSMRHVANLIIALQRMKNSHTAIGTEFSDHELLNILMDNVVEEHSMRRVNEGTESRVTTYISTSQEKYDVCDQFQKSWVLVKEARELQAMTLQGGSMHHKVQLNLCTYVAPGSNNSQGRPVALGIGTDLYLSCSMSSDKAILQLEEVKDKDALKTISAQGDMVRFLFLKRDSGLSMTTFESARVPGWFISTAKEDKKPVEMCSAGDSNRITYFKVNNVSDH</sequence>
<dbReference type="InterPro" id="IPR020877">
    <property type="entry name" value="IL-1_CS"/>
</dbReference>
<keyword evidence="9" id="KW-0395">Inflammatory response</keyword>
<comment type="subcellular location">
    <subcellularLocation>
        <location evidence="2">Cytoplasm</location>
        <location evidence="2">Cytosol</location>
    </subcellularLocation>
    <subcellularLocation>
        <location evidence="1">Lysosome</location>
    </subcellularLocation>
    <subcellularLocation>
        <location evidence="3">Secreted</location>
        <location evidence="3">Extracellular exosome</location>
    </subcellularLocation>
</comment>
<keyword evidence="8" id="KW-0666">Pyrogen</keyword>
<dbReference type="AlphaFoldDB" id="A0A9D3Q834"/>
<evidence type="ECO:0000256" key="8">
    <source>
        <dbReference type="ARBA" id="ARBA00022620"/>
    </source>
</evidence>
<evidence type="ECO:0000256" key="2">
    <source>
        <dbReference type="ARBA" id="ARBA00004514"/>
    </source>
</evidence>
<keyword evidence="7 12" id="KW-0964">Secreted</keyword>
<dbReference type="PANTHER" id="PTHR10078:SF30">
    <property type="entry name" value="INTERLEUKIN-1 BETA"/>
    <property type="match status" value="1"/>
</dbReference>
<dbReference type="GO" id="GO:0048246">
    <property type="term" value="P:macrophage chemotaxis"/>
    <property type="evidence" value="ECO:0007669"/>
    <property type="project" value="TreeGrafter"/>
</dbReference>
<evidence type="ECO:0000256" key="3">
    <source>
        <dbReference type="ARBA" id="ARBA00004550"/>
    </source>
</evidence>
<evidence type="ECO:0000256" key="5">
    <source>
        <dbReference type="ARBA" id="ARBA00022490"/>
    </source>
</evidence>
<dbReference type="GO" id="GO:1901222">
    <property type="term" value="P:regulation of non-canonical NF-kappaB signal transduction"/>
    <property type="evidence" value="ECO:0007669"/>
    <property type="project" value="TreeGrafter"/>
</dbReference>
<evidence type="ECO:0000256" key="1">
    <source>
        <dbReference type="ARBA" id="ARBA00004371"/>
    </source>
</evidence>
<evidence type="ECO:0000256" key="11">
    <source>
        <dbReference type="ARBA" id="ARBA00023246"/>
    </source>
</evidence>
<dbReference type="GO" id="GO:0071222">
    <property type="term" value="P:cellular response to lipopolysaccharide"/>
    <property type="evidence" value="ECO:0007669"/>
    <property type="project" value="TreeGrafter"/>
</dbReference>
<evidence type="ECO:0000256" key="9">
    <source>
        <dbReference type="ARBA" id="ARBA00023198"/>
    </source>
</evidence>
<dbReference type="GO" id="GO:0006955">
    <property type="term" value="P:immune response"/>
    <property type="evidence" value="ECO:0007669"/>
    <property type="project" value="InterPro"/>
</dbReference>
<name>A0A9D3Q834_MEGAT</name>
<dbReference type="PROSITE" id="PS00253">
    <property type="entry name" value="INTERLEUKIN_1"/>
    <property type="match status" value="1"/>
</dbReference>